<evidence type="ECO:0000313" key="2">
    <source>
        <dbReference type="EMBL" id="KAI9549919.1"/>
    </source>
</evidence>
<dbReference type="Gene3D" id="3.30.1330.60">
    <property type="entry name" value="OmpA-like domain"/>
    <property type="match status" value="1"/>
</dbReference>
<protein>
    <recommendedName>
        <fullName evidence="1">OmpA-like domain-containing protein</fullName>
    </recommendedName>
</protein>
<comment type="caution">
    <text evidence="2">The sequence shown here is derived from an EMBL/GenBank/DDBJ whole genome shotgun (WGS) entry which is preliminary data.</text>
</comment>
<dbReference type="SUPFAM" id="SSF103088">
    <property type="entry name" value="OmpA-like"/>
    <property type="match status" value="1"/>
</dbReference>
<evidence type="ECO:0000313" key="3">
    <source>
        <dbReference type="Proteomes" id="UP000820818"/>
    </source>
</evidence>
<gene>
    <name evidence="2" type="ORF">GHT06_004504</name>
</gene>
<dbReference type="InterPro" id="IPR050330">
    <property type="entry name" value="Bact_OuterMem_StrucFunc"/>
</dbReference>
<dbReference type="EMBL" id="WJBH02000204">
    <property type="protein sequence ID" value="KAI9549919.1"/>
    <property type="molecule type" value="Genomic_DNA"/>
</dbReference>
<organism evidence="2 3">
    <name type="scientific">Daphnia sinensis</name>
    <dbReference type="NCBI Taxonomy" id="1820382"/>
    <lineage>
        <taxon>Eukaryota</taxon>
        <taxon>Metazoa</taxon>
        <taxon>Ecdysozoa</taxon>
        <taxon>Arthropoda</taxon>
        <taxon>Crustacea</taxon>
        <taxon>Branchiopoda</taxon>
        <taxon>Diplostraca</taxon>
        <taxon>Cladocera</taxon>
        <taxon>Anomopoda</taxon>
        <taxon>Daphniidae</taxon>
        <taxon>Daphnia</taxon>
        <taxon>Daphnia similis group</taxon>
    </lineage>
</organism>
<keyword evidence="3" id="KW-1185">Reference proteome</keyword>
<evidence type="ECO:0000259" key="1">
    <source>
        <dbReference type="PROSITE" id="PS51123"/>
    </source>
</evidence>
<dbReference type="InterPro" id="IPR006665">
    <property type="entry name" value="OmpA-like"/>
</dbReference>
<dbReference type="Pfam" id="PF00691">
    <property type="entry name" value="OmpA"/>
    <property type="match status" value="1"/>
</dbReference>
<dbReference type="InterPro" id="IPR036737">
    <property type="entry name" value="OmpA-like_sf"/>
</dbReference>
<feature type="domain" description="OmpA-like" evidence="1">
    <location>
        <begin position="76"/>
        <end position="191"/>
    </location>
</feature>
<dbReference type="PROSITE" id="PS51123">
    <property type="entry name" value="OMPA_2"/>
    <property type="match status" value="1"/>
</dbReference>
<dbReference type="PANTHER" id="PTHR30329:SF21">
    <property type="entry name" value="LIPOPROTEIN YIAD-RELATED"/>
    <property type="match status" value="1"/>
</dbReference>
<accession>A0AAD5KEA0</accession>
<proteinExistence type="predicted"/>
<dbReference type="CDD" id="cd07185">
    <property type="entry name" value="OmpA_C-like"/>
    <property type="match status" value="1"/>
</dbReference>
<dbReference type="Proteomes" id="UP000820818">
    <property type="component" value="Unassembled WGS sequence"/>
</dbReference>
<reference evidence="2" key="1">
    <citation type="submission" date="2022-05" db="EMBL/GenBank/DDBJ databases">
        <title>A multi-omics perspective on studying reproductive biology in Daphnia sinensis.</title>
        <authorList>
            <person name="Jia J."/>
        </authorList>
    </citation>
    <scope>NUCLEOTIDE SEQUENCE</scope>
    <source>
        <strain evidence="2">WSL</strain>
    </source>
</reference>
<name>A0AAD5KEA0_9CRUS</name>
<dbReference type="AlphaFoldDB" id="A0AAD5KEA0"/>
<sequence length="191" mass="20977">MVTNIGFHVPLFKRKPSTIDGMDLYPANANNAASIQWAAQTKTTAPVSDAASQISNLTSKVPDLKSQVSHLTSNISNQPKKRLSRVIYFDTDKNGLNKAETDKVMAEVLAFMAENKGTKVYLYAHTDNVQSEAYNLKLSKSRVEATAGKLMKQGIASDRIESKYYGESSPVASNKYEAGRAANRRVEIVVM</sequence>
<dbReference type="PANTHER" id="PTHR30329">
    <property type="entry name" value="STATOR ELEMENT OF FLAGELLAR MOTOR COMPLEX"/>
    <property type="match status" value="1"/>
</dbReference>